<feature type="transmembrane region" description="Helical" evidence="1">
    <location>
        <begin position="53"/>
        <end position="75"/>
    </location>
</feature>
<dbReference type="AlphaFoldDB" id="A0A5J4TTN6"/>
<accession>A0A5J4TTN6</accession>
<feature type="transmembrane region" description="Helical" evidence="1">
    <location>
        <begin position="87"/>
        <end position="105"/>
    </location>
</feature>
<sequence length="134" mass="15497">MNEEDTEMSNANYQKYKKTIEDDGLIEQVFSEDVESRGVTNRQQLLGIPIAEFYIFIVHGIVTLRQCIAASPLLIYRFFIVSPKLMLLNTSFINCFIYLLYLNAVDRGMYDSDNWYIFSKNNSLPIRPFPSSCG</sequence>
<dbReference type="Proteomes" id="UP000324800">
    <property type="component" value="Unassembled WGS sequence"/>
</dbReference>
<evidence type="ECO:0000313" key="2">
    <source>
        <dbReference type="EMBL" id="KAA6361607.1"/>
    </source>
</evidence>
<protein>
    <submittedName>
        <fullName evidence="2">Uncharacterized protein</fullName>
    </submittedName>
</protein>
<reference evidence="2 3" key="1">
    <citation type="submission" date="2019-03" db="EMBL/GenBank/DDBJ databases">
        <title>Single cell metagenomics reveals metabolic interactions within the superorganism composed of flagellate Streblomastix strix and complex community of Bacteroidetes bacteria on its surface.</title>
        <authorList>
            <person name="Treitli S.C."/>
            <person name="Kolisko M."/>
            <person name="Husnik F."/>
            <person name="Keeling P."/>
            <person name="Hampl V."/>
        </authorList>
    </citation>
    <scope>NUCLEOTIDE SEQUENCE [LARGE SCALE GENOMIC DNA]</scope>
    <source>
        <strain evidence="2">ST1C</strain>
    </source>
</reference>
<dbReference type="EMBL" id="SNRW01025310">
    <property type="protein sequence ID" value="KAA6361607.1"/>
    <property type="molecule type" value="Genomic_DNA"/>
</dbReference>
<comment type="caution">
    <text evidence="2">The sequence shown here is derived from an EMBL/GenBank/DDBJ whole genome shotgun (WGS) entry which is preliminary data.</text>
</comment>
<name>A0A5J4TTN6_9EUKA</name>
<keyword evidence="1" id="KW-0472">Membrane</keyword>
<evidence type="ECO:0000256" key="1">
    <source>
        <dbReference type="SAM" id="Phobius"/>
    </source>
</evidence>
<organism evidence="2 3">
    <name type="scientific">Streblomastix strix</name>
    <dbReference type="NCBI Taxonomy" id="222440"/>
    <lineage>
        <taxon>Eukaryota</taxon>
        <taxon>Metamonada</taxon>
        <taxon>Preaxostyla</taxon>
        <taxon>Oxymonadida</taxon>
        <taxon>Streblomastigidae</taxon>
        <taxon>Streblomastix</taxon>
    </lineage>
</organism>
<gene>
    <name evidence="2" type="ORF">EZS28_042866</name>
</gene>
<keyword evidence="1" id="KW-1133">Transmembrane helix</keyword>
<proteinExistence type="predicted"/>
<evidence type="ECO:0000313" key="3">
    <source>
        <dbReference type="Proteomes" id="UP000324800"/>
    </source>
</evidence>
<keyword evidence="1" id="KW-0812">Transmembrane</keyword>